<dbReference type="PROSITE" id="PS50093">
    <property type="entry name" value="PKD"/>
    <property type="match status" value="1"/>
</dbReference>
<evidence type="ECO:0000313" key="8">
    <source>
        <dbReference type="Ensembl" id="ENSDLAP00005074984.1"/>
    </source>
</evidence>
<reference evidence="8" key="2">
    <citation type="submission" date="2025-09" db="UniProtKB">
        <authorList>
            <consortium name="Ensembl"/>
        </authorList>
    </citation>
    <scope>IDENTIFICATION</scope>
</reference>
<comment type="similarity">
    <text evidence="2">Belongs to the VPS10-related sortilin family. SORCS subfamily.</text>
</comment>
<evidence type="ECO:0000256" key="4">
    <source>
        <dbReference type="ARBA" id="ARBA00023180"/>
    </source>
</evidence>
<keyword evidence="4" id="KW-0325">Glycoprotein</keyword>
<reference evidence="8" key="1">
    <citation type="submission" date="2025-08" db="UniProtKB">
        <authorList>
            <consortium name="Ensembl"/>
        </authorList>
    </citation>
    <scope>IDENTIFICATION</scope>
</reference>
<feature type="domain" description="PKD" evidence="7">
    <location>
        <begin position="779"/>
        <end position="846"/>
    </location>
</feature>
<dbReference type="InterPro" id="IPR006581">
    <property type="entry name" value="VPS10"/>
</dbReference>
<evidence type="ECO:0000256" key="6">
    <source>
        <dbReference type="SAM" id="SignalP"/>
    </source>
</evidence>
<dbReference type="InterPro" id="IPR050310">
    <property type="entry name" value="VPS10-sortilin"/>
</dbReference>
<dbReference type="Gene3D" id="2.60.40.10">
    <property type="entry name" value="Immunoglobulins"/>
    <property type="match status" value="1"/>
</dbReference>
<dbReference type="Pfam" id="PF15901">
    <property type="entry name" value="Sortilin_C"/>
    <property type="match status" value="1"/>
</dbReference>
<protein>
    <submittedName>
        <fullName evidence="8">Sortilin related VPS10 domain containing receptor 3b</fullName>
    </submittedName>
</protein>
<keyword evidence="6" id="KW-0732">Signal</keyword>
<dbReference type="AlphaFoldDB" id="A0A8P4KG83"/>
<evidence type="ECO:0000259" key="7">
    <source>
        <dbReference type="PROSITE" id="PS50093"/>
    </source>
</evidence>
<sequence length="1019" mass="114132">MGLWSFWSFALLALVLLSFQSKFGAQAEISSPRANDRFYRLEVTPLETCVIRKSEVSLKVDDSIKVLSAFETGAVADVKPNNGKQVGKETQSGLGNEAPIGVKTAPNYPNRLKIPSKKYGNIPGDNQMPPTENIMLENTFPDTRKKAKRSVGTTYTENVDRSISGEAQSRERFVETVQGVSNSRAEYRRAGEEARGSNPRQSEPHLDTSTFALSGDSAHNQAMVHWSGHNSSVILILTKLYDFNLGAVTESSLWRSSDYGSTYTKLNDKVGSRTVLSYLYVCPTNKQKVSISLFDPEVESAVLISSDEGASFEKHPINFNILSLLFHPAQENWILAYSHDSKVASALFDFIAKVTKSGRASYFVSYMRESFKRMKLPKYCLPKDMHIISTDEKQVFAAVQEWNQNNTYSLYISDSPGVYFTLSLENLRTSRGPAGNLLVDFYKVEGINGMYLANKLVDNHIKSFITYNKGQTWALLPAPATDVAGNNLHCILPFCSLHLHLEMSENPYTSGPVTSKKSVPGIIVATGNIGTELSSTNLGMFITSDAGNSWRQIFDEEHNVWFLDNGGAMLAVLHAATPIRHLWISLDEGKKWDRHSFSLAPLYVDGVLMEPESDNHIITFFGHFSHRSEWQLIKIDYKGLFSRRCMDGDYQTWHLHNKVTGILNIIDLLSAARDACLSIVTVNTVHPLNARTKIFVSVSLFFPEDYDTILFFFLFYLILQRYRKVLSNNCKEGGRNVYSPKRQVCRPRPPRGLRLSTSQGDLSAPVGSNVTFMVYLDDGDSLRTSIQLDFGDGIKITYSNLSRTDDGIKHIYRTTGIYRVTASAENNLGSDSNTLFLHITSPVERVYLSAPIVAIRGKEANLTAVVWPSHTRTLTFFWWFDNSSEPIITLEGSISYMFQREGKNKVTVQVASGSTIMQDSKVITVKEFFRSLLLSFSPALDEHNPDIPEWREDIGRVVRTALSQVSGVPEDQLLVSLYPGLPSTAELFILPDEHASSEHKRSSEEALETVRIMISRNVF</sequence>
<proteinExistence type="inferred from homology"/>
<evidence type="ECO:0000256" key="1">
    <source>
        <dbReference type="ARBA" id="ARBA00004479"/>
    </source>
</evidence>
<dbReference type="PANTHER" id="PTHR12106">
    <property type="entry name" value="SORTILIN RELATED"/>
    <property type="match status" value="1"/>
</dbReference>
<dbReference type="GO" id="GO:0016020">
    <property type="term" value="C:membrane"/>
    <property type="evidence" value="ECO:0007669"/>
    <property type="project" value="UniProtKB-SubCell"/>
</dbReference>
<dbReference type="InterPro" id="IPR000601">
    <property type="entry name" value="PKD_dom"/>
</dbReference>
<accession>A0A8P4KG83</accession>
<dbReference type="GeneTree" id="ENSGT01030000234563"/>
<feature type="region of interest" description="Disordered" evidence="5">
    <location>
        <begin position="81"/>
        <end position="124"/>
    </location>
</feature>
<feature type="compositionally biased region" description="Polar residues" evidence="5">
    <location>
        <begin position="82"/>
        <end position="94"/>
    </location>
</feature>
<dbReference type="SMART" id="SM00602">
    <property type="entry name" value="VPS10"/>
    <property type="match status" value="1"/>
</dbReference>
<dbReference type="InterPro" id="IPR031778">
    <property type="entry name" value="Sortilin_N"/>
</dbReference>
<dbReference type="InterPro" id="IPR035986">
    <property type="entry name" value="PKD_dom_sf"/>
</dbReference>
<dbReference type="FunFam" id="2.60.40.10:FF:000083">
    <property type="entry name" value="Sortilin-related VPS10 domain containing receptor 2"/>
    <property type="match status" value="1"/>
</dbReference>
<dbReference type="PANTHER" id="PTHR12106:SF10">
    <property type="entry name" value="VPS10 DOMAIN-CONTAINING RECEPTOR SORCS3"/>
    <property type="match status" value="1"/>
</dbReference>
<organism evidence="8 9">
    <name type="scientific">Dicentrarchus labrax</name>
    <name type="common">European seabass</name>
    <name type="synonym">Morone labrax</name>
    <dbReference type="NCBI Taxonomy" id="13489"/>
    <lineage>
        <taxon>Eukaryota</taxon>
        <taxon>Metazoa</taxon>
        <taxon>Chordata</taxon>
        <taxon>Craniata</taxon>
        <taxon>Vertebrata</taxon>
        <taxon>Euteleostomi</taxon>
        <taxon>Actinopterygii</taxon>
        <taxon>Neopterygii</taxon>
        <taxon>Teleostei</taxon>
        <taxon>Neoteleostei</taxon>
        <taxon>Acanthomorphata</taxon>
        <taxon>Eupercaria</taxon>
        <taxon>Moronidae</taxon>
        <taxon>Dicentrarchus</taxon>
    </lineage>
</organism>
<keyword evidence="9" id="KW-1185">Reference proteome</keyword>
<dbReference type="Pfam" id="PF15902">
    <property type="entry name" value="Sortilin-Vps10"/>
    <property type="match status" value="2"/>
</dbReference>
<dbReference type="Proteomes" id="UP000694389">
    <property type="component" value="Unassembled WGS sequence"/>
</dbReference>
<dbReference type="Pfam" id="PF00801">
    <property type="entry name" value="PKD"/>
    <property type="match status" value="1"/>
</dbReference>
<dbReference type="InterPro" id="IPR013783">
    <property type="entry name" value="Ig-like_fold"/>
</dbReference>
<evidence type="ECO:0000256" key="5">
    <source>
        <dbReference type="SAM" id="MobiDB-lite"/>
    </source>
</evidence>
<evidence type="ECO:0000256" key="2">
    <source>
        <dbReference type="ARBA" id="ARBA00010818"/>
    </source>
</evidence>
<feature type="chain" id="PRO_5035812896" evidence="6">
    <location>
        <begin position="26"/>
        <end position="1019"/>
    </location>
</feature>
<name>A0A8P4KG83_DICLA</name>
<feature type="region of interest" description="Disordered" evidence="5">
    <location>
        <begin position="183"/>
        <end position="213"/>
    </location>
</feature>
<dbReference type="InterPro" id="IPR031777">
    <property type="entry name" value="Sortilin_C"/>
</dbReference>
<dbReference type="SUPFAM" id="SSF110296">
    <property type="entry name" value="Oligoxyloglucan reducing end-specific cellobiohydrolase"/>
    <property type="match status" value="1"/>
</dbReference>
<comment type="subcellular location">
    <subcellularLocation>
        <location evidence="1">Membrane</location>
        <topology evidence="1">Single-pass type I membrane protein</topology>
    </subcellularLocation>
</comment>
<gene>
    <name evidence="8" type="primary">sorcs3b</name>
</gene>
<keyword evidence="3" id="KW-0677">Repeat</keyword>
<feature type="signal peptide" evidence="6">
    <location>
        <begin position="1"/>
        <end position="25"/>
    </location>
</feature>
<dbReference type="Ensembl" id="ENSDLAT00005071311.1">
    <property type="protein sequence ID" value="ENSDLAP00005074984.1"/>
    <property type="gene ID" value="ENSDLAG00005020874.2"/>
</dbReference>
<evidence type="ECO:0000256" key="3">
    <source>
        <dbReference type="ARBA" id="ARBA00022737"/>
    </source>
</evidence>
<feature type="compositionally biased region" description="Basic and acidic residues" evidence="5">
    <location>
        <begin position="185"/>
        <end position="195"/>
    </location>
</feature>
<dbReference type="SUPFAM" id="SSF49299">
    <property type="entry name" value="PKD domain"/>
    <property type="match status" value="1"/>
</dbReference>
<evidence type="ECO:0000313" key="9">
    <source>
        <dbReference type="Proteomes" id="UP000694389"/>
    </source>
</evidence>